<dbReference type="GO" id="GO:0009225">
    <property type="term" value="P:nucleotide-sugar metabolic process"/>
    <property type="evidence" value="ECO:0007669"/>
    <property type="project" value="InterPro"/>
</dbReference>
<proteinExistence type="inferred from homology"/>
<dbReference type="KEGG" id="lal:AT746_12795"/>
<dbReference type="EMBL" id="CP013650">
    <property type="protein sequence ID" value="ALT00454.1"/>
    <property type="molecule type" value="Genomic_DNA"/>
</dbReference>
<name>A0A0U3BFL9_9ALTE</name>
<dbReference type="GO" id="GO:0008460">
    <property type="term" value="F:dTDP-glucose 4,6-dehydratase activity"/>
    <property type="evidence" value="ECO:0007669"/>
    <property type="project" value="UniProtKB-EC"/>
</dbReference>
<dbReference type="InterPro" id="IPR016040">
    <property type="entry name" value="NAD(P)-bd_dom"/>
</dbReference>
<dbReference type="InterPro" id="IPR005888">
    <property type="entry name" value="dTDP_Gluc_deHydtase"/>
</dbReference>
<sequence length="358" mass="40271">MDIPGIKRILITGGCGFIGSALVRHLMHSTACHVLNIDKLTYAANPEAVKDAADSARYQHAVADICDRSKIKTLISRFQPDAILHLAAESHVDRSISSPAVFMQTNIIGTYSLLEEALAYWQELSESRQSRFKFIHISTDEVFGDLETDDSAFDESSPYLPSSPYSASKASSDHLARAWHRTYRLPVIVTNCSNNYGPYQHHEKLIPHMTMCALKEQPLPIYGNGKNIRDWLFVDDYVDALTSVLRDGVAGETYCIGGNNELTNLELVNTLCAELDILRPRVKGRYIDLLEFVEDRAGHDKRYAINSQKITSQLGWRPSHNFREGLNKTLCWLLEQYSEPFNRANSHFCTSGEGSEVK</sequence>
<evidence type="ECO:0000313" key="9">
    <source>
        <dbReference type="EMBL" id="ALT00454.1"/>
    </source>
</evidence>
<accession>A0A0U3BFL9</accession>
<protein>
    <recommendedName>
        <fullName evidence="4 7">dTDP-glucose 4,6-dehydratase</fullName>
        <ecNumber evidence="4 7">4.2.1.46</ecNumber>
    </recommendedName>
</protein>
<comment type="catalytic activity">
    <reaction evidence="1 7">
        <text>dTDP-alpha-D-glucose = dTDP-4-dehydro-6-deoxy-alpha-D-glucose + H2O</text>
        <dbReference type="Rhea" id="RHEA:17221"/>
        <dbReference type="ChEBI" id="CHEBI:15377"/>
        <dbReference type="ChEBI" id="CHEBI:57477"/>
        <dbReference type="ChEBI" id="CHEBI:57649"/>
        <dbReference type="EC" id="4.2.1.46"/>
    </reaction>
</comment>
<dbReference type="STRING" id="1526571.AT746_12795"/>
<evidence type="ECO:0000259" key="8">
    <source>
        <dbReference type="Pfam" id="PF16363"/>
    </source>
</evidence>
<evidence type="ECO:0000256" key="1">
    <source>
        <dbReference type="ARBA" id="ARBA00001539"/>
    </source>
</evidence>
<gene>
    <name evidence="9" type="ORF">AT746_12795</name>
</gene>
<organism evidence="9 10">
    <name type="scientific">Lacimicrobium alkaliphilum</name>
    <dbReference type="NCBI Taxonomy" id="1526571"/>
    <lineage>
        <taxon>Bacteria</taxon>
        <taxon>Pseudomonadati</taxon>
        <taxon>Pseudomonadota</taxon>
        <taxon>Gammaproteobacteria</taxon>
        <taxon>Alteromonadales</taxon>
        <taxon>Alteromonadaceae</taxon>
        <taxon>Lacimicrobium</taxon>
    </lineage>
</organism>
<dbReference type="NCBIfam" id="TIGR01181">
    <property type="entry name" value="dTDP_gluc_dehyt"/>
    <property type="match status" value="1"/>
</dbReference>
<keyword evidence="6 7" id="KW-0456">Lyase</keyword>
<dbReference type="Pfam" id="PF16363">
    <property type="entry name" value="GDP_Man_Dehyd"/>
    <property type="match status" value="1"/>
</dbReference>
<dbReference type="AlphaFoldDB" id="A0A0U3BFL9"/>
<dbReference type="CDD" id="cd05246">
    <property type="entry name" value="dTDP_GD_SDR_e"/>
    <property type="match status" value="1"/>
</dbReference>
<evidence type="ECO:0000256" key="6">
    <source>
        <dbReference type="ARBA" id="ARBA00023239"/>
    </source>
</evidence>
<dbReference type="EC" id="4.2.1.46" evidence="4 7"/>
<evidence type="ECO:0000256" key="7">
    <source>
        <dbReference type="RuleBase" id="RU004473"/>
    </source>
</evidence>
<dbReference type="OrthoDB" id="9803010at2"/>
<comment type="cofactor">
    <cofactor evidence="2 7">
        <name>NAD(+)</name>
        <dbReference type="ChEBI" id="CHEBI:57540"/>
    </cofactor>
</comment>
<keyword evidence="5" id="KW-0520">NAD</keyword>
<dbReference type="SUPFAM" id="SSF51735">
    <property type="entry name" value="NAD(P)-binding Rossmann-fold domains"/>
    <property type="match status" value="1"/>
</dbReference>
<reference evidence="9 10" key="1">
    <citation type="submission" date="2015-12" db="EMBL/GenBank/DDBJ databases">
        <title>Complete genome of Lacimicrobium alkaliphilum KCTC 32984.</title>
        <authorList>
            <person name="Kim S.-G."/>
            <person name="Lee Y.-J."/>
        </authorList>
    </citation>
    <scope>NUCLEOTIDE SEQUENCE [LARGE SCALE GENOMIC DNA]</scope>
    <source>
        <strain evidence="9 10">YelD216</strain>
    </source>
</reference>
<evidence type="ECO:0000256" key="2">
    <source>
        <dbReference type="ARBA" id="ARBA00001911"/>
    </source>
</evidence>
<dbReference type="Gene3D" id="3.40.50.720">
    <property type="entry name" value="NAD(P)-binding Rossmann-like Domain"/>
    <property type="match status" value="1"/>
</dbReference>
<feature type="domain" description="NAD(P)-binding" evidence="8">
    <location>
        <begin position="10"/>
        <end position="329"/>
    </location>
</feature>
<dbReference type="Proteomes" id="UP000068447">
    <property type="component" value="Chromosome"/>
</dbReference>
<dbReference type="PANTHER" id="PTHR43000">
    <property type="entry name" value="DTDP-D-GLUCOSE 4,6-DEHYDRATASE-RELATED"/>
    <property type="match status" value="1"/>
</dbReference>
<evidence type="ECO:0000313" key="10">
    <source>
        <dbReference type="Proteomes" id="UP000068447"/>
    </source>
</evidence>
<evidence type="ECO:0000256" key="4">
    <source>
        <dbReference type="ARBA" id="ARBA00011990"/>
    </source>
</evidence>
<evidence type="ECO:0000256" key="3">
    <source>
        <dbReference type="ARBA" id="ARBA00008178"/>
    </source>
</evidence>
<dbReference type="InterPro" id="IPR036291">
    <property type="entry name" value="NAD(P)-bd_dom_sf"/>
</dbReference>
<dbReference type="Gene3D" id="3.90.25.10">
    <property type="entry name" value="UDP-galactose 4-epimerase, domain 1"/>
    <property type="match status" value="1"/>
</dbReference>
<evidence type="ECO:0000256" key="5">
    <source>
        <dbReference type="ARBA" id="ARBA00023027"/>
    </source>
</evidence>
<comment type="similarity">
    <text evidence="3 7">Belongs to the NAD(P)-dependent epimerase/dehydratase family. dTDP-glucose dehydratase subfamily.</text>
</comment>
<keyword evidence="10" id="KW-1185">Reference proteome</keyword>